<reference evidence="2 3" key="1">
    <citation type="journal article" date="2018" name="Mol. Biol. Evol.">
        <title>Broad Genomic Sampling Reveals a Smut Pathogenic Ancestry of the Fungal Clade Ustilaginomycotina.</title>
        <authorList>
            <person name="Kijpornyongpan T."/>
            <person name="Mondo S.J."/>
            <person name="Barry K."/>
            <person name="Sandor L."/>
            <person name="Lee J."/>
            <person name="Lipzen A."/>
            <person name="Pangilinan J."/>
            <person name="LaButti K."/>
            <person name="Hainaut M."/>
            <person name="Henrissat B."/>
            <person name="Grigoriev I.V."/>
            <person name="Spatafora J.W."/>
            <person name="Aime M.C."/>
        </authorList>
    </citation>
    <scope>NUCLEOTIDE SEQUENCE [LARGE SCALE GENOMIC DNA]</scope>
    <source>
        <strain evidence="2 3">MCA 3882</strain>
    </source>
</reference>
<gene>
    <name evidence="2" type="ORF">FA14DRAFT_116342</name>
</gene>
<keyword evidence="3" id="KW-1185">Reference proteome</keyword>
<dbReference type="GO" id="GO:0003713">
    <property type="term" value="F:transcription coactivator activity"/>
    <property type="evidence" value="ECO:0007669"/>
    <property type="project" value="InterPro"/>
</dbReference>
<dbReference type="PANTHER" id="PTHR31606:SF1">
    <property type="entry name" value="WW DOMAIN BINDING PROTEIN 2, ISOFORM E"/>
    <property type="match status" value="1"/>
</dbReference>
<feature type="non-terminal residue" evidence="2">
    <location>
        <position position="181"/>
    </location>
</feature>
<dbReference type="EMBL" id="KZ819603">
    <property type="protein sequence ID" value="PWN35758.1"/>
    <property type="molecule type" value="Genomic_DNA"/>
</dbReference>
<dbReference type="FunCoup" id="A0A316VFC0">
    <property type="interactions" value="166"/>
</dbReference>
<dbReference type="AlphaFoldDB" id="A0A316VFC0"/>
<dbReference type="Proteomes" id="UP000245771">
    <property type="component" value="Unassembled WGS sequence"/>
</dbReference>
<dbReference type="SUPFAM" id="SSF50729">
    <property type="entry name" value="PH domain-like"/>
    <property type="match status" value="1"/>
</dbReference>
<name>A0A316VFC0_9BASI</name>
<proteinExistence type="predicted"/>
<dbReference type="GO" id="GO:0005634">
    <property type="term" value="C:nucleus"/>
    <property type="evidence" value="ECO:0007669"/>
    <property type="project" value="TreeGrafter"/>
</dbReference>
<sequence>ALNWALISEDGSRPVPLPGEKIFFSVEKCSLSLDFKHQGVKWSANGNAYVTSKRILFLRQPPLPAPADPSVASTHLRSLSIPLAQFVDTRYLIPVFTAPYFEASVIPSPDGGLPQRVSGSGSSSNNTGLFKLWFNEGGGMAFRDAVEEVKSRLEEGSTHIEALPLYEPPEESQSASNSNPP</sequence>
<dbReference type="RefSeq" id="XP_025356060.1">
    <property type="nucleotide sequence ID" value="XM_025496169.1"/>
</dbReference>
<feature type="region of interest" description="Disordered" evidence="1">
    <location>
        <begin position="160"/>
        <end position="181"/>
    </location>
</feature>
<evidence type="ECO:0000313" key="2">
    <source>
        <dbReference type="EMBL" id="PWN35758.1"/>
    </source>
</evidence>
<feature type="compositionally biased region" description="Polar residues" evidence="1">
    <location>
        <begin position="171"/>
        <end position="181"/>
    </location>
</feature>
<dbReference type="OrthoDB" id="1259151at2759"/>
<evidence type="ECO:0000313" key="3">
    <source>
        <dbReference type="Proteomes" id="UP000245771"/>
    </source>
</evidence>
<dbReference type="InParanoid" id="A0A316VFC0"/>
<dbReference type="GeneID" id="37017950"/>
<dbReference type="InterPro" id="IPR044852">
    <property type="entry name" value="WBP2-like"/>
</dbReference>
<dbReference type="GO" id="GO:0031490">
    <property type="term" value="F:chromatin DNA binding"/>
    <property type="evidence" value="ECO:0007669"/>
    <property type="project" value="TreeGrafter"/>
</dbReference>
<protein>
    <submittedName>
        <fullName evidence="2">Uncharacterized protein</fullName>
    </submittedName>
</protein>
<feature type="non-terminal residue" evidence="2">
    <location>
        <position position="1"/>
    </location>
</feature>
<organism evidence="2 3">
    <name type="scientific">Meira miltonrushii</name>
    <dbReference type="NCBI Taxonomy" id="1280837"/>
    <lineage>
        <taxon>Eukaryota</taxon>
        <taxon>Fungi</taxon>
        <taxon>Dikarya</taxon>
        <taxon>Basidiomycota</taxon>
        <taxon>Ustilaginomycotina</taxon>
        <taxon>Exobasidiomycetes</taxon>
        <taxon>Exobasidiales</taxon>
        <taxon>Brachybasidiaceae</taxon>
        <taxon>Meira</taxon>
    </lineage>
</organism>
<evidence type="ECO:0000256" key="1">
    <source>
        <dbReference type="SAM" id="MobiDB-lite"/>
    </source>
</evidence>
<dbReference type="STRING" id="1280837.A0A316VFC0"/>
<dbReference type="PANTHER" id="PTHR31606">
    <property type="entry name" value="WW DOMAIN BINDING PROTEIN 2, ISOFORM E"/>
    <property type="match status" value="1"/>
</dbReference>
<accession>A0A316VFC0</accession>